<keyword evidence="3" id="KW-1185">Reference proteome</keyword>
<accession>A0A7I8WB68</accession>
<dbReference type="EMBL" id="CAJFCJ010000026">
    <property type="protein sequence ID" value="CAD5125376.1"/>
    <property type="molecule type" value="Genomic_DNA"/>
</dbReference>
<reference evidence="2 3" key="1">
    <citation type="submission" date="2020-08" db="EMBL/GenBank/DDBJ databases">
        <authorList>
            <person name="Hejnol A."/>
        </authorList>
    </citation>
    <scope>NUCLEOTIDE SEQUENCE [LARGE SCALE GENOMIC DNA]</scope>
</reference>
<gene>
    <name evidence="2" type="ORF">DGYR_LOCUS12754</name>
</gene>
<dbReference type="Proteomes" id="UP000549394">
    <property type="component" value="Unassembled WGS sequence"/>
</dbReference>
<feature type="region of interest" description="Disordered" evidence="1">
    <location>
        <begin position="63"/>
        <end position="91"/>
    </location>
</feature>
<evidence type="ECO:0000313" key="2">
    <source>
        <dbReference type="EMBL" id="CAD5125376.1"/>
    </source>
</evidence>
<organism evidence="2 3">
    <name type="scientific">Dimorphilus gyrociliatus</name>
    <dbReference type="NCBI Taxonomy" id="2664684"/>
    <lineage>
        <taxon>Eukaryota</taxon>
        <taxon>Metazoa</taxon>
        <taxon>Spiralia</taxon>
        <taxon>Lophotrochozoa</taxon>
        <taxon>Annelida</taxon>
        <taxon>Polychaeta</taxon>
        <taxon>Polychaeta incertae sedis</taxon>
        <taxon>Dinophilidae</taxon>
        <taxon>Dimorphilus</taxon>
    </lineage>
</organism>
<comment type="caution">
    <text evidence="2">The sequence shown here is derived from an EMBL/GenBank/DDBJ whole genome shotgun (WGS) entry which is preliminary data.</text>
</comment>
<feature type="compositionally biased region" description="Basic and acidic residues" evidence="1">
    <location>
        <begin position="63"/>
        <end position="72"/>
    </location>
</feature>
<dbReference type="OrthoDB" id="10001404at2759"/>
<evidence type="ECO:0000313" key="3">
    <source>
        <dbReference type="Proteomes" id="UP000549394"/>
    </source>
</evidence>
<sequence length="239" mass="27223">MHNTDMEKSPGFGKKVVALSAYVNSYMPIISDKTSKEVRAEYDAVKTFKGARSMHRTTHSFGYERDQAKYETETSLSHGGNRSQDIPQRPQMAPCQHLSNFERLGTDSHMDLTTNYSTNYKLRPSIHRQHDKLAAKRMMASTNLKESLVRQPQQCSAPISQYGRVHHKLGLVLGPGVEHYRPEARRYNVLTGEDIGPTWTADGHKRVSGNRNLFNGRRLLEQHGASSFPRTVQHYEVIR</sequence>
<dbReference type="AlphaFoldDB" id="A0A7I8WB68"/>
<feature type="compositionally biased region" description="Polar residues" evidence="1">
    <location>
        <begin position="73"/>
        <end position="86"/>
    </location>
</feature>
<proteinExistence type="predicted"/>
<evidence type="ECO:0000256" key="1">
    <source>
        <dbReference type="SAM" id="MobiDB-lite"/>
    </source>
</evidence>
<protein>
    <submittedName>
        <fullName evidence="2">Uncharacterized protein</fullName>
    </submittedName>
</protein>
<name>A0A7I8WB68_9ANNE</name>